<feature type="repeat" description="NHL" evidence="6">
    <location>
        <begin position="633"/>
        <end position="676"/>
    </location>
</feature>
<dbReference type="CDD" id="cd16524">
    <property type="entry name" value="RING-HC_NHL-1-like"/>
    <property type="match status" value="1"/>
</dbReference>
<dbReference type="SUPFAM" id="SSF57850">
    <property type="entry name" value="RING/U-box"/>
    <property type="match status" value="1"/>
</dbReference>
<feature type="repeat" description="NHL" evidence="6">
    <location>
        <begin position="774"/>
        <end position="817"/>
    </location>
</feature>
<keyword evidence="2" id="KW-0677">Repeat</keyword>
<accession>A0A8S3ZRQ1</accession>
<evidence type="ECO:0000256" key="2">
    <source>
        <dbReference type="ARBA" id="ARBA00022737"/>
    </source>
</evidence>
<dbReference type="Gene3D" id="3.30.40.10">
    <property type="entry name" value="Zinc/RING finger domain, C3HC4 (zinc finger)"/>
    <property type="match status" value="1"/>
</dbReference>
<comment type="caution">
    <text evidence="9">The sequence shown here is derived from an EMBL/GenBank/DDBJ whole genome shotgun (WGS) entry which is preliminary data.</text>
</comment>
<feature type="domain" description="RING-type" evidence="8">
    <location>
        <begin position="19"/>
        <end position="61"/>
    </location>
</feature>
<name>A0A8S3ZRQ1_9EUPU</name>
<dbReference type="FunFam" id="2.120.10.30:FF:000037">
    <property type="entry name" value="Uncharacterized protein, isoform E"/>
    <property type="match status" value="1"/>
</dbReference>
<evidence type="ECO:0000313" key="10">
    <source>
        <dbReference type="Proteomes" id="UP000678393"/>
    </source>
</evidence>
<dbReference type="FunFam" id="2.120.10.30:FF:000013">
    <property type="entry name" value="E3 ubiquitin-protein ligase TRIM71"/>
    <property type="match status" value="1"/>
</dbReference>
<evidence type="ECO:0000256" key="3">
    <source>
        <dbReference type="ARBA" id="ARBA00022771"/>
    </source>
</evidence>
<organism evidence="9 10">
    <name type="scientific">Candidula unifasciata</name>
    <dbReference type="NCBI Taxonomy" id="100452"/>
    <lineage>
        <taxon>Eukaryota</taxon>
        <taxon>Metazoa</taxon>
        <taxon>Spiralia</taxon>
        <taxon>Lophotrochozoa</taxon>
        <taxon>Mollusca</taxon>
        <taxon>Gastropoda</taxon>
        <taxon>Heterobranchia</taxon>
        <taxon>Euthyneura</taxon>
        <taxon>Panpulmonata</taxon>
        <taxon>Eupulmonata</taxon>
        <taxon>Stylommatophora</taxon>
        <taxon>Helicina</taxon>
        <taxon>Helicoidea</taxon>
        <taxon>Geomitridae</taxon>
        <taxon>Candidula</taxon>
    </lineage>
</organism>
<dbReference type="GO" id="GO:0000209">
    <property type="term" value="P:protein polyubiquitination"/>
    <property type="evidence" value="ECO:0007669"/>
    <property type="project" value="TreeGrafter"/>
</dbReference>
<feature type="region of interest" description="Disordered" evidence="7">
    <location>
        <begin position="492"/>
        <end position="572"/>
    </location>
</feature>
<dbReference type="GO" id="GO:0008270">
    <property type="term" value="F:zinc ion binding"/>
    <property type="evidence" value="ECO:0007669"/>
    <property type="project" value="UniProtKB-KW"/>
</dbReference>
<evidence type="ECO:0000256" key="5">
    <source>
        <dbReference type="PROSITE-ProRule" id="PRU00175"/>
    </source>
</evidence>
<keyword evidence="10" id="KW-1185">Reference proteome</keyword>
<dbReference type="GO" id="GO:0043161">
    <property type="term" value="P:proteasome-mediated ubiquitin-dependent protein catabolic process"/>
    <property type="evidence" value="ECO:0007669"/>
    <property type="project" value="TreeGrafter"/>
</dbReference>
<feature type="compositionally biased region" description="Polar residues" evidence="7">
    <location>
        <begin position="557"/>
        <end position="572"/>
    </location>
</feature>
<evidence type="ECO:0000256" key="6">
    <source>
        <dbReference type="PROSITE-ProRule" id="PRU00504"/>
    </source>
</evidence>
<dbReference type="InterPro" id="IPR003649">
    <property type="entry name" value="Bbox_C"/>
</dbReference>
<dbReference type="Pfam" id="PF01436">
    <property type="entry name" value="NHL"/>
    <property type="match status" value="6"/>
</dbReference>
<keyword evidence="1" id="KW-0479">Metal-binding</keyword>
<feature type="compositionally biased region" description="Polar residues" evidence="7">
    <location>
        <begin position="371"/>
        <end position="402"/>
    </location>
</feature>
<feature type="compositionally biased region" description="Polar residues" evidence="7">
    <location>
        <begin position="431"/>
        <end position="442"/>
    </location>
</feature>
<dbReference type="InterPro" id="IPR001841">
    <property type="entry name" value="Znf_RING"/>
</dbReference>
<evidence type="ECO:0000256" key="1">
    <source>
        <dbReference type="ARBA" id="ARBA00022723"/>
    </source>
</evidence>
<dbReference type="PANTHER" id="PTHR24104">
    <property type="entry name" value="E3 UBIQUITIN-PROTEIN LIGASE NHLRC1-RELATED"/>
    <property type="match status" value="1"/>
</dbReference>
<dbReference type="AlphaFoldDB" id="A0A8S3ZRQ1"/>
<evidence type="ECO:0000259" key="8">
    <source>
        <dbReference type="PROSITE" id="PS50089"/>
    </source>
</evidence>
<gene>
    <name evidence="9" type="ORF">CUNI_LOCUS16206</name>
</gene>
<evidence type="ECO:0000256" key="7">
    <source>
        <dbReference type="SAM" id="MobiDB-lite"/>
    </source>
</evidence>
<evidence type="ECO:0000256" key="4">
    <source>
        <dbReference type="ARBA" id="ARBA00022833"/>
    </source>
</evidence>
<dbReference type="GO" id="GO:0061630">
    <property type="term" value="F:ubiquitin protein ligase activity"/>
    <property type="evidence" value="ECO:0007669"/>
    <property type="project" value="TreeGrafter"/>
</dbReference>
<dbReference type="CDD" id="cd14954">
    <property type="entry name" value="NHL_TRIM71_like"/>
    <property type="match status" value="1"/>
</dbReference>
<dbReference type="PROSITE" id="PS50089">
    <property type="entry name" value="ZF_RING_2"/>
    <property type="match status" value="1"/>
</dbReference>
<feature type="repeat" description="NHL" evidence="6">
    <location>
        <begin position="585"/>
        <end position="629"/>
    </location>
</feature>
<keyword evidence="4" id="KW-0862">Zinc</keyword>
<reference evidence="9" key="1">
    <citation type="submission" date="2021-04" db="EMBL/GenBank/DDBJ databases">
        <authorList>
            <consortium name="Molecular Ecology Group"/>
        </authorList>
    </citation>
    <scope>NUCLEOTIDE SEQUENCE</scope>
</reference>
<feature type="repeat" description="NHL" evidence="6">
    <location>
        <begin position="680"/>
        <end position="723"/>
    </location>
</feature>
<dbReference type="Proteomes" id="UP000678393">
    <property type="component" value="Unassembled WGS sequence"/>
</dbReference>
<dbReference type="InterPro" id="IPR011042">
    <property type="entry name" value="6-blade_b-propeller_TolB-like"/>
</dbReference>
<dbReference type="InterPro" id="IPR013083">
    <property type="entry name" value="Znf_RING/FYVE/PHD"/>
</dbReference>
<dbReference type="InterPro" id="IPR001258">
    <property type="entry name" value="NHL_repeat"/>
</dbReference>
<sequence length="861" mass="95467">MASSEMSLASEHVQRLLQCAVCLERFKQPKLLPCQHTFCLTPCLEGLVDRRTRSIRCPECRADHFVPRNGPASFPNNLTIIGFLELSSAAGRAIESMGRSEMNDVRPLREFLQPQRAASPQFVPQDAAGAEGGGCYVCHNEGRIIRCCHCDQLVCEECRHGHMEQVRADVTRMISQVRRGLPQMTEFIIAIGRKGTQLQNNCERVKGDISDALEKHIRELKARERALREEVDTFLAGELRNLRTHQENAEVEIASLASFCDSAESVLSMSRPIPDGDLVEMKGQCQEHLETVYCYEDGTIRPPALKHIQATLESPFLSSTISNFGDLIITSRLPQAQSQDLSDDPLRRTTVMSREWTLVSPQAEQLGGRQGTSLQVSPQMEQLGSRQGTSLQAELRASSISPNAARRQLSPASAGRASQVRFDDAEPAVDNSRTGVPLQSSNLHRRSRQERRSDTVLARISGSRSLDTSQQARDRTRHLSLGALPAATEYFEEESPEPEAHFPGIPVTSRQENRSDTNTGLSATYPGARSNDFLPPSLRFSLATSESDETSNDSTNGLLSFSNSNNPSIYVNTPRNKYNQKGTAVLRFGQRGSGAVEFTWPRGVAVSPLEDKIYVADSSNHRVQVFDNTGRFHKSFGTYGQGDGEFDCLAGIAINGLGQVIIADRYNHRVQIFDRNGNFQNAFGSEGSAEGQLNYPWGVACDNMGFIYVCDKENHRVQVFQSNGTFVRMFGQFGNRTGQFENPHYIAVSPDNKVYVSDSSNHRIQVFSMYGDFLFSFGTCGVLRGQMKFPRGIAVDNQGFVVVADSGNNRIQIFRADGRFYSMFGSWGSENGHFKGLEGLALLANGNVVVSDRENHRIQIF</sequence>
<dbReference type="OrthoDB" id="342730at2759"/>
<dbReference type="Gene3D" id="2.120.10.30">
    <property type="entry name" value="TolB, C-terminal domain"/>
    <property type="match status" value="3"/>
</dbReference>
<evidence type="ECO:0000313" key="9">
    <source>
        <dbReference type="EMBL" id="CAG5130648.1"/>
    </source>
</evidence>
<dbReference type="SMART" id="SM00184">
    <property type="entry name" value="RING"/>
    <property type="match status" value="1"/>
</dbReference>
<feature type="repeat" description="NHL" evidence="6">
    <location>
        <begin position="824"/>
        <end position="861"/>
    </location>
</feature>
<feature type="compositionally biased region" description="Polar residues" evidence="7">
    <location>
        <begin position="462"/>
        <end position="471"/>
    </location>
</feature>
<feature type="repeat" description="NHL" evidence="6">
    <location>
        <begin position="730"/>
        <end position="770"/>
    </location>
</feature>
<proteinExistence type="predicted"/>
<dbReference type="InterPro" id="IPR050952">
    <property type="entry name" value="TRIM-NHL_E3_ligases"/>
</dbReference>
<dbReference type="SMART" id="SM00502">
    <property type="entry name" value="BBC"/>
    <property type="match status" value="1"/>
</dbReference>
<dbReference type="PANTHER" id="PTHR24104:SF47">
    <property type="entry name" value="E3 UBIQUITIN-PROTEIN LIGASE NHLRC1"/>
    <property type="match status" value="1"/>
</dbReference>
<dbReference type="PROSITE" id="PS51125">
    <property type="entry name" value="NHL"/>
    <property type="match status" value="6"/>
</dbReference>
<dbReference type="Pfam" id="PF13445">
    <property type="entry name" value="zf-RING_UBOX"/>
    <property type="match status" value="1"/>
</dbReference>
<protein>
    <recommendedName>
        <fullName evidence="8">RING-type domain-containing protein</fullName>
    </recommendedName>
</protein>
<keyword evidence="3 5" id="KW-0863">Zinc-finger</keyword>
<dbReference type="SUPFAM" id="SSF101898">
    <property type="entry name" value="NHL repeat"/>
    <property type="match status" value="1"/>
</dbReference>
<dbReference type="EMBL" id="CAJHNH020004168">
    <property type="protein sequence ID" value="CAG5130648.1"/>
    <property type="molecule type" value="Genomic_DNA"/>
</dbReference>
<feature type="region of interest" description="Disordered" evidence="7">
    <location>
        <begin position="359"/>
        <end position="474"/>
    </location>
</feature>
<dbReference type="InterPro" id="IPR027370">
    <property type="entry name" value="Znf-RING_euk"/>
</dbReference>